<keyword evidence="2" id="KW-1185">Reference proteome</keyword>
<sequence length="229" mass="25923">YKATVKRAQSTLQHPEELSGALIHVAKHLANLRFRVWEKMQDAVQYMPITLDPNTAHPLLIVSDDLTSVRNREEEQKLPDNPERLDACLCILGSEGFNSGTHWWDVEVGDCAAWSLGVMTESAQRKGDINSRNGLWYIWYYDGKYGGGSTPQPHSLFSLEQKLQTIRVQLDWDQGKLSFSDPLTGTHIHTFTHTFTEKLLPYLAVGSEASPVKVLPIQYYGNVNHLRCT</sequence>
<proteinExistence type="predicted"/>
<organism evidence="1 2">
    <name type="scientific">Pangasius djambal</name>
    <dbReference type="NCBI Taxonomy" id="1691987"/>
    <lineage>
        <taxon>Eukaryota</taxon>
        <taxon>Metazoa</taxon>
        <taxon>Chordata</taxon>
        <taxon>Craniata</taxon>
        <taxon>Vertebrata</taxon>
        <taxon>Euteleostomi</taxon>
        <taxon>Actinopterygii</taxon>
        <taxon>Neopterygii</taxon>
        <taxon>Teleostei</taxon>
        <taxon>Ostariophysi</taxon>
        <taxon>Siluriformes</taxon>
        <taxon>Pangasiidae</taxon>
        <taxon>Pangasius</taxon>
    </lineage>
</organism>
<gene>
    <name evidence="1" type="ORF">PDJAM_G00209610</name>
</gene>
<feature type="non-terminal residue" evidence="1">
    <location>
        <position position="1"/>
    </location>
</feature>
<comment type="caution">
    <text evidence="1">The sequence shown here is derived from an EMBL/GenBank/DDBJ whole genome shotgun (WGS) entry which is preliminary data.</text>
</comment>
<dbReference type="Proteomes" id="UP000830395">
    <property type="component" value="Chromosome 5"/>
</dbReference>
<accession>A0ACC5YA02</accession>
<name>A0ACC5YA02_9TELE</name>
<evidence type="ECO:0000313" key="2">
    <source>
        <dbReference type="Proteomes" id="UP000830395"/>
    </source>
</evidence>
<protein>
    <submittedName>
        <fullName evidence="1">Uncharacterized protein</fullName>
    </submittedName>
</protein>
<reference evidence="1" key="1">
    <citation type="submission" date="2020-02" db="EMBL/GenBank/DDBJ databases">
        <title>Genome sequencing of the panga catfish, Pangasius djambal.</title>
        <authorList>
            <person name="Wen M."/>
            <person name="Zahm M."/>
            <person name="Roques C."/>
            <person name="Cabau C."/>
            <person name="Klopp C."/>
            <person name="Donnadieu C."/>
            <person name="Jouanno E."/>
            <person name="Avarre J.-C."/>
            <person name="Campet M."/>
            <person name="Ha T."/>
            <person name="Dugue R."/>
            <person name="Lampietro C."/>
            <person name="Louis A."/>
            <person name="Herpin A."/>
            <person name="Echchiki A."/>
            <person name="Berthelot C."/>
            <person name="Parey E."/>
            <person name="Roest-Crollius H."/>
            <person name="Braasch I."/>
            <person name="Postlethwait J.H."/>
            <person name="Bobe J."/>
            <person name="Montfort J."/>
            <person name="Bouchez O."/>
            <person name="Begum T."/>
            <person name="Schartl M."/>
            <person name="Gustiano R."/>
            <person name="Guiguen Y."/>
        </authorList>
    </citation>
    <scope>NUCLEOTIDE SEQUENCE</scope>
    <source>
        <strain evidence="1">Pdj_M5554</strain>
    </source>
</reference>
<evidence type="ECO:0000313" key="1">
    <source>
        <dbReference type="EMBL" id="MCJ8732290.1"/>
    </source>
</evidence>
<dbReference type="EMBL" id="CM040979">
    <property type="protein sequence ID" value="MCJ8732290.1"/>
    <property type="molecule type" value="Genomic_DNA"/>
</dbReference>